<dbReference type="Pfam" id="PF00106">
    <property type="entry name" value="adh_short"/>
    <property type="match status" value="1"/>
</dbReference>
<dbReference type="Gene3D" id="3.40.50.720">
    <property type="entry name" value="NAD(P)-binding Rossmann-like Domain"/>
    <property type="match status" value="1"/>
</dbReference>
<dbReference type="PANTHER" id="PTHR43157:SF31">
    <property type="entry name" value="PHOSPHATIDYLINOSITOL-GLYCAN BIOSYNTHESIS CLASS F PROTEIN"/>
    <property type="match status" value="1"/>
</dbReference>
<keyword evidence="1" id="KW-0560">Oxidoreductase</keyword>
<dbReference type="EMBL" id="JALJAT010000005">
    <property type="protein sequence ID" value="KAK4469660.1"/>
    <property type="molecule type" value="Genomic_DNA"/>
</dbReference>
<reference evidence="2" key="2">
    <citation type="journal article" date="2023" name="Infect Dis Poverty">
        <title>Chromosome-scale genome of the human blood fluke Schistosoma mekongi and its implications for public health.</title>
        <authorList>
            <person name="Zhou M."/>
            <person name="Xu L."/>
            <person name="Xu D."/>
            <person name="Chen W."/>
            <person name="Khan J."/>
            <person name="Hu Y."/>
            <person name="Huang H."/>
            <person name="Wei H."/>
            <person name="Zhang Y."/>
            <person name="Chusongsang P."/>
            <person name="Tanasarnprasert K."/>
            <person name="Hu X."/>
            <person name="Limpanont Y."/>
            <person name="Lv Z."/>
        </authorList>
    </citation>
    <scope>NUCLEOTIDE SEQUENCE</scope>
    <source>
        <strain evidence="2">LV_2022a</strain>
    </source>
</reference>
<dbReference type="CDD" id="cd05327">
    <property type="entry name" value="retinol-DH_like_SDR_c_like"/>
    <property type="match status" value="1"/>
</dbReference>
<dbReference type="AlphaFoldDB" id="A0AAE2D492"/>
<comment type="caution">
    <text evidence="2">The sequence shown here is derived from an EMBL/GenBank/DDBJ whole genome shotgun (WGS) entry which is preliminary data.</text>
</comment>
<keyword evidence="3" id="KW-1185">Reference proteome</keyword>
<accession>A0AAE2D492</accession>
<gene>
    <name evidence="2" type="ORF">MN116_007190</name>
</gene>
<protein>
    <recommendedName>
        <fullName evidence="4">Retinol dehydrogenase 11</fullName>
    </recommendedName>
</protein>
<dbReference type="InterPro" id="IPR002347">
    <property type="entry name" value="SDR_fam"/>
</dbReference>
<reference evidence="2" key="1">
    <citation type="submission" date="2022-04" db="EMBL/GenBank/DDBJ databases">
        <authorList>
            <person name="Xu L."/>
            <person name="Lv Z."/>
        </authorList>
    </citation>
    <scope>NUCLEOTIDE SEQUENCE</scope>
    <source>
        <strain evidence="2">LV_2022a</strain>
    </source>
</reference>
<dbReference type="PRINTS" id="PR00081">
    <property type="entry name" value="GDHRDH"/>
</dbReference>
<sequence length="350" mass="38980">MNLWFLGISAAVSTIFALTMRWLTLRKSILCNCLSPIGQHAIITGANSGIGRATALELAKRKWKLTLGCRSVDSGIKVKNEITTITGNHAISVKLLDLENPRTIKEFVQSLSLPVHALINNAGAFPNLLHPSMYFQDINVTLATNYVGHFYLTTLLLPYFRKSYQKTSIYPRVIVVSSSLSRKGNFLTKDLFQPYTVASDLSPTKAYCDSKLACNLFSRELHRRYGSGENKLLDVYCLFTGGMVNTNLFQNTLTTYSPSIQFFIRGLMWLILKSPVEGCQTVIHCTVSNDVPTRHRDCTQSVLTESSGSGALYNNCAPIDWPENSLDLNLASRLWDCTTDFLKLLVNDSA</sequence>
<organism evidence="2 3">
    <name type="scientific">Schistosoma mekongi</name>
    <name type="common">Parasitic worm</name>
    <dbReference type="NCBI Taxonomy" id="38744"/>
    <lineage>
        <taxon>Eukaryota</taxon>
        <taxon>Metazoa</taxon>
        <taxon>Spiralia</taxon>
        <taxon>Lophotrochozoa</taxon>
        <taxon>Platyhelminthes</taxon>
        <taxon>Trematoda</taxon>
        <taxon>Digenea</taxon>
        <taxon>Strigeidida</taxon>
        <taxon>Schistosomatoidea</taxon>
        <taxon>Schistosomatidae</taxon>
        <taxon>Schistosoma</taxon>
    </lineage>
</organism>
<evidence type="ECO:0000313" key="3">
    <source>
        <dbReference type="Proteomes" id="UP001292079"/>
    </source>
</evidence>
<name>A0AAE2D492_SCHME</name>
<dbReference type="InterPro" id="IPR036291">
    <property type="entry name" value="NAD(P)-bd_dom_sf"/>
</dbReference>
<dbReference type="SUPFAM" id="SSF51735">
    <property type="entry name" value="NAD(P)-binding Rossmann-fold domains"/>
    <property type="match status" value="1"/>
</dbReference>
<dbReference type="GO" id="GO:0016491">
    <property type="term" value="F:oxidoreductase activity"/>
    <property type="evidence" value="ECO:0007669"/>
    <property type="project" value="UniProtKB-KW"/>
</dbReference>
<dbReference type="PANTHER" id="PTHR43157">
    <property type="entry name" value="PHOSPHATIDYLINOSITOL-GLYCAN BIOSYNTHESIS CLASS F PROTEIN-RELATED"/>
    <property type="match status" value="1"/>
</dbReference>
<evidence type="ECO:0008006" key="4">
    <source>
        <dbReference type="Google" id="ProtNLM"/>
    </source>
</evidence>
<proteinExistence type="predicted"/>
<evidence type="ECO:0000313" key="2">
    <source>
        <dbReference type="EMBL" id="KAK4469660.1"/>
    </source>
</evidence>
<evidence type="ECO:0000256" key="1">
    <source>
        <dbReference type="ARBA" id="ARBA00023002"/>
    </source>
</evidence>
<dbReference type="Proteomes" id="UP001292079">
    <property type="component" value="Unassembled WGS sequence"/>
</dbReference>